<name>A0ACC6QGA5_9ACTN</name>
<organism evidence="1 2">
    <name type="scientific">Streptomyces pratisoli</name>
    <dbReference type="NCBI Taxonomy" id="3139917"/>
    <lineage>
        <taxon>Bacteria</taxon>
        <taxon>Bacillati</taxon>
        <taxon>Actinomycetota</taxon>
        <taxon>Actinomycetes</taxon>
        <taxon>Kitasatosporales</taxon>
        <taxon>Streptomycetaceae</taxon>
        <taxon>Streptomyces</taxon>
    </lineage>
</organism>
<comment type="caution">
    <text evidence="1">The sequence shown here is derived from an EMBL/GenBank/DDBJ whole genome shotgun (WGS) entry which is preliminary data.</text>
</comment>
<evidence type="ECO:0000313" key="1">
    <source>
        <dbReference type="EMBL" id="MEJ8657477.1"/>
    </source>
</evidence>
<evidence type="ECO:0000313" key="2">
    <source>
        <dbReference type="Proteomes" id="UP001375539"/>
    </source>
</evidence>
<reference evidence="1" key="1">
    <citation type="submission" date="2024-03" db="EMBL/GenBank/DDBJ databases">
        <title>Novel Streptomyces species of biotechnological and ecological value are a feature of Machair soil.</title>
        <authorList>
            <person name="Prole J.R."/>
            <person name="Goodfellow M."/>
            <person name="Allenby N."/>
            <person name="Ward A.C."/>
        </authorList>
    </citation>
    <scope>NUCLEOTIDE SEQUENCE</scope>
    <source>
        <strain evidence="1">MS1.AVA.4</strain>
    </source>
</reference>
<sequence length="135" mass="14465">MQPSIQHLVREFHVACDLDAPARPAPVSPELAAHRQELLHEEVQELAEAAASGDLEHIAHELADVVYIAYGTAVVHGIDLDAVIREIHRANMSKPGPDGRPARRSDGKVLKGDAYQPPDVAAVLRAQGWAPGGHG</sequence>
<keyword evidence="2" id="KW-1185">Reference proteome</keyword>
<dbReference type="Proteomes" id="UP001375539">
    <property type="component" value="Unassembled WGS sequence"/>
</dbReference>
<accession>A0ACC6QGA5</accession>
<dbReference type="EMBL" id="JBBKAI010000002">
    <property type="protein sequence ID" value="MEJ8657477.1"/>
    <property type="molecule type" value="Genomic_DNA"/>
</dbReference>
<protein>
    <submittedName>
        <fullName evidence="1">MazG nucleotide pyrophosphohydrolase domain-containing protein</fullName>
    </submittedName>
</protein>
<gene>
    <name evidence="1" type="ORF">WKI58_13235</name>
</gene>
<proteinExistence type="predicted"/>